<name>A0A1M5Y286_9BRAD</name>
<dbReference type="PRINTS" id="PR00111">
    <property type="entry name" value="ABHYDROLASE"/>
</dbReference>
<dbReference type="GO" id="GO:0016020">
    <property type="term" value="C:membrane"/>
    <property type="evidence" value="ECO:0007669"/>
    <property type="project" value="TreeGrafter"/>
</dbReference>
<dbReference type="Proteomes" id="UP000189796">
    <property type="component" value="Chromosome I"/>
</dbReference>
<reference evidence="2 3" key="1">
    <citation type="submission" date="2016-11" db="EMBL/GenBank/DDBJ databases">
        <authorList>
            <person name="Jaros S."/>
            <person name="Januszkiewicz K."/>
            <person name="Wedrychowicz H."/>
        </authorList>
    </citation>
    <scope>NUCLEOTIDE SEQUENCE [LARGE SCALE GENOMIC DNA]</scope>
    <source>
        <strain evidence="2 3">GAS138</strain>
    </source>
</reference>
<evidence type="ECO:0000259" key="1">
    <source>
        <dbReference type="Pfam" id="PF00561"/>
    </source>
</evidence>
<dbReference type="OrthoDB" id="9804723at2"/>
<dbReference type="EMBL" id="LT670817">
    <property type="protein sequence ID" value="SHI05918.1"/>
    <property type="molecule type" value="Genomic_DNA"/>
</dbReference>
<dbReference type="InterPro" id="IPR000073">
    <property type="entry name" value="AB_hydrolase_1"/>
</dbReference>
<dbReference type="SUPFAM" id="SSF53474">
    <property type="entry name" value="alpha/beta-Hydrolases"/>
    <property type="match status" value="1"/>
</dbReference>
<protein>
    <submittedName>
        <fullName evidence="2">Pimeloyl-ACP methyl ester carboxylesterase</fullName>
    </submittedName>
</protein>
<evidence type="ECO:0000313" key="3">
    <source>
        <dbReference type="Proteomes" id="UP000189796"/>
    </source>
</evidence>
<dbReference type="InterPro" id="IPR029058">
    <property type="entry name" value="AB_hydrolase_fold"/>
</dbReference>
<dbReference type="AlphaFoldDB" id="A0A1M5Y286"/>
<dbReference type="InterPro" id="IPR050266">
    <property type="entry name" value="AB_hydrolase_sf"/>
</dbReference>
<dbReference type="Gene3D" id="3.40.50.1820">
    <property type="entry name" value="alpha/beta hydrolase"/>
    <property type="match status" value="1"/>
</dbReference>
<feature type="domain" description="AB hydrolase-1" evidence="1">
    <location>
        <begin position="26"/>
        <end position="261"/>
    </location>
</feature>
<dbReference type="PANTHER" id="PTHR43798">
    <property type="entry name" value="MONOACYLGLYCEROL LIPASE"/>
    <property type="match status" value="1"/>
</dbReference>
<organism evidence="2 3">
    <name type="scientific">Bradyrhizobium erythrophlei</name>
    <dbReference type="NCBI Taxonomy" id="1437360"/>
    <lineage>
        <taxon>Bacteria</taxon>
        <taxon>Pseudomonadati</taxon>
        <taxon>Pseudomonadota</taxon>
        <taxon>Alphaproteobacteria</taxon>
        <taxon>Hyphomicrobiales</taxon>
        <taxon>Nitrobacteraceae</taxon>
        <taxon>Bradyrhizobium</taxon>
    </lineage>
</organism>
<dbReference type="PANTHER" id="PTHR43798:SF33">
    <property type="entry name" value="HYDROLASE, PUTATIVE (AFU_ORTHOLOGUE AFUA_2G14860)-RELATED"/>
    <property type="match status" value="1"/>
</dbReference>
<evidence type="ECO:0000313" key="2">
    <source>
        <dbReference type="EMBL" id="SHI05918.1"/>
    </source>
</evidence>
<gene>
    <name evidence="2" type="ORF">SAMN05443248_7836</name>
</gene>
<accession>A0A1M5Y286</accession>
<proteinExistence type="predicted"/>
<sequence length="299" mass="32272">MGRLIRNDTMITSAQAATESGFTSSVIALHCSLSSGHQWSSLAQELTGKHQVITPDISGYGNNDVGRFLLPTTMAEEVDLLSDRVGEAIEPIHLVGHSYGGALAFKIATDSPLASRVRSLTLIEPVLPTILMESEPDRRLYEQFVGLAQAVCKDLWKGSSSEAIEKFLVFWQGSGPTEQLSSKALVRMIEHAEKLAYEFWAILGERNVTVAATAIRVPTLLVSGGLSPYFTQRVVGRLASTIPGAETKHLPAAGHMLPITHAAMINPDIARHIARADEFASLSLALEEFPTQTQASVKG</sequence>
<dbReference type="Pfam" id="PF00561">
    <property type="entry name" value="Abhydrolase_1"/>
    <property type="match status" value="1"/>
</dbReference>